<dbReference type="Proteomes" id="UP000011602">
    <property type="component" value="Unassembled WGS sequence"/>
</dbReference>
<dbReference type="PROSITE" id="PS51257">
    <property type="entry name" value="PROKAR_LIPOPROTEIN"/>
    <property type="match status" value="1"/>
</dbReference>
<evidence type="ECO:0008006" key="4">
    <source>
        <dbReference type="Google" id="ProtNLM"/>
    </source>
</evidence>
<evidence type="ECO:0000256" key="1">
    <source>
        <dbReference type="SAM" id="MobiDB-lite"/>
    </source>
</evidence>
<dbReference type="SUPFAM" id="SSF49503">
    <property type="entry name" value="Cupredoxins"/>
    <property type="match status" value="1"/>
</dbReference>
<proteinExistence type="predicted"/>
<dbReference type="EMBL" id="AOHZ01000010">
    <property type="protein sequence ID" value="ELY61766.1"/>
    <property type="molecule type" value="Genomic_DNA"/>
</dbReference>
<feature type="region of interest" description="Disordered" evidence="1">
    <location>
        <begin position="29"/>
        <end position="65"/>
    </location>
</feature>
<name>L9XK01_9EURY</name>
<gene>
    <name evidence="2" type="ORF">C493_01659</name>
</gene>
<feature type="compositionally biased region" description="Acidic residues" evidence="1">
    <location>
        <begin position="35"/>
        <end position="65"/>
    </location>
</feature>
<dbReference type="STRING" id="1227499.C493_01659"/>
<sequence>MTAMERNDSLSRRSAIRFGGVVAVGLLAGCTEGGSDPEDDEDGVELEEEADDADPPDEDWDDEWGEVDTIELDAEEDGWIGRRPSVIEDVENPDIALYEGREYEIVWTNTDGSSHNFAVADENTTIETSSFVDEESETTELTFEATAEIELYLCETHPEEMTGSIEMRSE</sequence>
<accession>L9XK01</accession>
<reference evidence="2 3" key="1">
    <citation type="journal article" date="2014" name="PLoS Genet.">
        <title>Phylogenetically driven sequencing of extremely halophilic archaea reveals strategies for static and dynamic osmo-response.</title>
        <authorList>
            <person name="Becker E.A."/>
            <person name="Seitzer P.M."/>
            <person name="Tritt A."/>
            <person name="Larsen D."/>
            <person name="Krusor M."/>
            <person name="Yao A.I."/>
            <person name="Wu D."/>
            <person name="Madern D."/>
            <person name="Eisen J.A."/>
            <person name="Darling A.E."/>
            <person name="Facciotti M.T."/>
        </authorList>
    </citation>
    <scope>NUCLEOTIDE SEQUENCE [LARGE SCALE GENOMIC DNA]</scope>
    <source>
        <strain evidence="2 3">JCM 12255</strain>
    </source>
</reference>
<organism evidence="2 3">
    <name type="scientific">Natronolimnohabitans innermongolicus JCM 12255</name>
    <dbReference type="NCBI Taxonomy" id="1227499"/>
    <lineage>
        <taxon>Archaea</taxon>
        <taxon>Methanobacteriati</taxon>
        <taxon>Methanobacteriota</taxon>
        <taxon>Stenosarchaea group</taxon>
        <taxon>Halobacteria</taxon>
        <taxon>Halobacteriales</taxon>
        <taxon>Natrialbaceae</taxon>
        <taxon>Natronolimnohabitans</taxon>
    </lineage>
</organism>
<comment type="caution">
    <text evidence="2">The sequence shown here is derived from an EMBL/GenBank/DDBJ whole genome shotgun (WGS) entry which is preliminary data.</text>
</comment>
<dbReference type="InterPro" id="IPR008972">
    <property type="entry name" value="Cupredoxin"/>
</dbReference>
<evidence type="ECO:0000313" key="2">
    <source>
        <dbReference type="EMBL" id="ELY61766.1"/>
    </source>
</evidence>
<keyword evidence="3" id="KW-1185">Reference proteome</keyword>
<dbReference type="AlphaFoldDB" id="L9XK01"/>
<evidence type="ECO:0000313" key="3">
    <source>
        <dbReference type="Proteomes" id="UP000011602"/>
    </source>
</evidence>
<dbReference type="eggNOG" id="arCOG11135">
    <property type="taxonomic scope" value="Archaea"/>
</dbReference>
<protein>
    <recommendedName>
        <fullName evidence="4">Blue (Type 1) copper domain-containing protein</fullName>
    </recommendedName>
</protein>
<dbReference type="Gene3D" id="2.60.40.420">
    <property type="entry name" value="Cupredoxins - blue copper proteins"/>
    <property type="match status" value="1"/>
</dbReference>